<sequence length="135" mass="15312">MHLVEINWKPTVRQLRQFGGLCAIGLPLLGWWWGCSVNVLTILIGVGVGVALLAWLMPRSIASLFIGLTLVTIPMGFVVGELAMLLLYGLAILPIGLWFRMRGRDRLQLRIDRQCESYWQPKRAPTSLKSYYRQS</sequence>
<accession>A0A518GGN9</accession>
<dbReference type="AlphaFoldDB" id="A0A518GGN9"/>
<evidence type="ECO:0000313" key="2">
    <source>
        <dbReference type="EMBL" id="QDV27750.1"/>
    </source>
</evidence>
<dbReference type="RefSeq" id="WP_145085607.1">
    <property type="nucleotide sequence ID" value="NZ_CP036298.1"/>
</dbReference>
<organism evidence="2 3">
    <name type="scientific">Aureliella helgolandensis</name>
    <dbReference type="NCBI Taxonomy" id="2527968"/>
    <lineage>
        <taxon>Bacteria</taxon>
        <taxon>Pseudomonadati</taxon>
        <taxon>Planctomycetota</taxon>
        <taxon>Planctomycetia</taxon>
        <taxon>Pirellulales</taxon>
        <taxon>Pirellulaceae</taxon>
        <taxon>Aureliella</taxon>
    </lineage>
</organism>
<keyword evidence="1" id="KW-0812">Transmembrane</keyword>
<keyword evidence="1" id="KW-1133">Transmembrane helix</keyword>
<dbReference type="OrthoDB" id="291659at2"/>
<gene>
    <name evidence="2" type="ORF">Q31a_61430</name>
</gene>
<feature type="transmembrane region" description="Helical" evidence="1">
    <location>
        <begin position="31"/>
        <end position="54"/>
    </location>
</feature>
<feature type="transmembrane region" description="Helical" evidence="1">
    <location>
        <begin position="85"/>
        <end position="101"/>
    </location>
</feature>
<name>A0A518GGN9_9BACT</name>
<proteinExistence type="predicted"/>
<dbReference type="Proteomes" id="UP000318017">
    <property type="component" value="Chromosome"/>
</dbReference>
<reference evidence="2 3" key="1">
    <citation type="submission" date="2019-02" db="EMBL/GenBank/DDBJ databases">
        <title>Deep-cultivation of Planctomycetes and their phenomic and genomic characterization uncovers novel biology.</title>
        <authorList>
            <person name="Wiegand S."/>
            <person name="Jogler M."/>
            <person name="Boedeker C."/>
            <person name="Pinto D."/>
            <person name="Vollmers J."/>
            <person name="Rivas-Marin E."/>
            <person name="Kohn T."/>
            <person name="Peeters S.H."/>
            <person name="Heuer A."/>
            <person name="Rast P."/>
            <person name="Oberbeckmann S."/>
            <person name="Bunk B."/>
            <person name="Jeske O."/>
            <person name="Meyerdierks A."/>
            <person name="Storesund J.E."/>
            <person name="Kallscheuer N."/>
            <person name="Luecker S."/>
            <person name="Lage O.M."/>
            <person name="Pohl T."/>
            <person name="Merkel B.J."/>
            <person name="Hornburger P."/>
            <person name="Mueller R.-W."/>
            <person name="Bruemmer F."/>
            <person name="Labrenz M."/>
            <person name="Spormann A.M."/>
            <person name="Op den Camp H."/>
            <person name="Overmann J."/>
            <person name="Amann R."/>
            <person name="Jetten M.S.M."/>
            <person name="Mascher T."/>
            <person name="Medema M.H."/>
            <person name="Devos D.P."/>
            <person name="Kaster A.-K."/>
            <person name="Ovreas L."/>
            <person name="Rohde M."/>
            <person name="Galperin M.Y."/>
            <person name="Jogler C."/>
        </authorList>
    </citation>
    <scope>NUCLEOTIDE SEQUENCE [LARGE SCALE GENOMIC DNA]</scope>
    <source>
        <strain evidence="2 3">Q31a</strain>
    </source>
</reference>
<protein>
    <submittedName>
        <fullName evidence="2">Uncharacterized protein</fullName>
    </submittedName>
</protein>
<evidence type="ECO:0000313" key="3">
    <source>
        <dbReference type="Proteomes" id="UP000318017"/>
    </source>
</evidence>
<evidence type="ECO:0000256" key="1">
    <source>
        <dbReference type="SAM" id="Phobius"/>
    </source>
</evidence>
<dbReference type="KEGG" id="ahel:Q31a_61430"/>
<dbReference type="EMBL" id="CP036298">
    <property type="protein sequence ID" value="QDV27750.1"/>
    <property type="molecule type" value="Genomic_DNA"/>
</dbReference>
<keyword evidence="3" id="KW-1185">Reference proteome</keyword>
<keyword evidence="1" id="KW-0472">Membrane</keyword>